<dbReference type="InterPro" id="IPR004146">
    <property type="entry name" value="DC1"/>
</dbReference>
<dbReference type="Gene3D" id="3.30.200.20">
    <property type="entry name" value="Phosphorylase Kinase, domain 1"/>
    <property type="match status" value="1"/>
</dbReference>
<dbReference type="Proteomes" id="UP000245207">
    <property type="component" value="Unassembled WGS sequence"/>
</dbReference>
<sequence>MDVKMGRVIHDIVWKHGLSVNTFICAAIVDMYAKCRVIDDARMMFDVMDVKDLTTWTLTTVAVKRLYEQLGQGLKEFSTEIELLKGQKHPNLISLQGYCEEGLDRSAIITYACEPEYISSGVVTKESDVYSFGMVLLEISCGRLCTMIDNGGLSLSDYYRKNKLKEIADPSIKQQMTSDSVTRYLEIAYGCEFLIHGNCAIASVEDRMIYHPSHQHPLAATLEPLLSKCYACGKKHEGTFYICMTCFGLFIHSDCVFLPEKLMMQNATNDIFSHPHPLILSYSFPIKDQIDQYYPRCRVCKGDYKRSANTWVYKCEKCRYYADIPCATSRGTGKGLLIKNYEDSDYPDLLHLPFADESHNIQRQLFSKLVELGTFGADEGNVKHNFHPHPLILVRTECNDATSMTTSSKTNVLTCHNPMKKIQLLCNACVRPVTSVPFYRCVNHDCNFVLHEWCTQLPTQVEKYPGHPQHTLILHSNAPNKFLSVFSCAVCRFKCNGFVYSCNQCDYRIDVTCSFIPQNIAHEVHSGHLLSSTFKREGKWCHICSTNTNVGEGSFRCDPCGVNLHAKCALLLPREITHKYDKHPMRLNYLPAENHKSDYFCEICENRINPEWCFYHCCECAQSVHTFCAPHILQSETATPTSQFVAGYRNGPYKFVNMKFGGIHKFKHHPHPLSLVQGIESDVRCILPCGIKVEYKLILKCQQCKFVIHLKCCRRNWRYDEIVGLI</sequence>
<name>A0A2U1PQY0_ARTAN</name>
<dbReference type="Gene3D" id="1.10.510.10">
    <property type="entry name" value="Transferase(Phosphotransferase) domain 1"/>
    <property type="match status" value="1"/>
</dbReference>
<evidence type="ECO:0000256" key="2">
    <source>
        <dbReference type="ARBA" id="ARBA00022737"/>
    </source>
</evidence>
<dbReference type="PANTHER" id="PTHR32410">
    <property type="entry name" value="CYSTEINE/HISTIDINE-RICH C1 DOMAIN FAMILY PROTEIN"/>
    <property type="match status" value="1"/>
</dbReference>
<dbReference type="InterPro" id="IPR002219">
    <property type="entry name" value="PKC_DAG/PE"/>
</dbReference>
<keyword evidence="2" id="KW-0677">Repeat</keyword>
<dbReference type="PANTHER" id="PTHR32410:SF161">
    <property type="entry name" value="DC1, ZINC FINGER, RING_FYVE_PHD-TYPE-RELATED"/>
    <property type="match status" value="1"/>
</dbReference>
<dbReference type="SUPFAM" id="SSF57889">
    <property type="entry name" value="Cysteine-rich domain"/>
    <property type="match status" value="5"/>
</dbReference>
<proteinExistence type="predicted"/>
<dbReference type="InterPro" id="IPR011009">
    <property type="entry name" value="Kinase-like_dom_sf"/>
</dbReference>
<evidence type="ECO:0000259" key="4">
    <source>
        <dbReference type="PROSITE" id="PS50081"/>
    </source>
</evidence>
<comment type="caution">
    <text evidence="5">The sequence shown here is derived from an EMBL/GenBank/DDBJ whole genome shotgun (WGS) entry which is preliminary data.</text>
</comment>
<evidence type="ECO:0000256" key="1">
    <source>
        <dbReference type="ARBA" id="ARBA00022723"/>
    </source>
</evidence>
<dbReference type="PROSITE" id="PS50081">
    <property type="entry name" value="ZF_DAG_PE_2"/>
    <property type="match status" value="1"/>
</dbReference>
<dbReference type="InterPro" id="IPR046349">
    <property type="entry name" value="C1-like_sf"/>
</dbReference>
<evidence type="ECO:0000313" key="5">
    <source>
        <dbReference type="EMBL" id="PWA88144.1"/>
    </source>
</evidence>
<dbReference type="EMBL" id="PKPP01000842">
    <property type="protein sequence ID" value="PWA88144.1"/>
    <property type="molecule type" value="Genomic_DNA"/>
</dbReference>
<keyword evidence="3" id="KW-0862">Zinc</keyword>
<evidence type="ECO:0000313" key="6">
    <source>
        <dbReference type="Proteomes" id="UP000245207"/>
    </source>
</evidence>
<accession>A0A2U1PQY0</accession>
<dbReference type="InterPro" id="IPR053192">
    <property type="entry name" value="Vacuole_Formation_Reg"/>
</dbReference>
<dbReference type="GO" id="GO:0046872">
    <property type="term" value="F:metal ion binding"/>
    <property type="evidence" value="ECO:0007669"/>
    <property type="project" value="UniProtKB-KW"/>
</dbReference>
<dbReference type="SUPFAM" id="SSF56112">
    <property type="entry name" value="Protein kinase-like (PK-like)"/>
    <property type="match status" value="1"/>
</dbReference>
<feature type="domain" description="Phorbol-ester/DAG-type" evidence="4">
    <location>
        <begin position="527"/>
        <end position="576"/>
    </location>
</feature>
<reference evidence="5 6" key="1">
    <citation type="journal article" date="2018" name="Mol. Plant">
        <title>The genome of Artemisia annua provides insight into the evolution of Asteraceae family and artemisinin biosynthesis.</title>
        <authorList>
            <person name="Shen Q."/>
            <person name="Zhang L."/>
            <person name="Liao Z."/>
            <person name="Wang S."/>
            <person name="Yan T."/>
            <person name="Shi P."/>
            <person name="Liu M."/>
            <person name="Fu X."/>
            <person name="Pan Q."/>
            <person name="Wang Y."/>
            <person name="Lv Z."/>
            <person name="Lu X."/>
            <person name="Zhang F."/>
            <person name="Jiang W."/>
            <person name="Ma Y."/>
            <person name="Chen M."/>
            <person name="Hao X."/>
            <person name="Li L."/>
            <person name="Tang Y."/>
            <person name="Lv G."/>
            <person name="Zhou Y."/>
            <person name="Sun X."/>
            <person name="Brodelius P.E."/>
            <person name="Rose J.K.C."/>
            <person name="Tang K."/>
        </authorList>
    </citation>
    <scope>NUCLEOTIDE SEQUENCE [LARGE SCALE GENOMIC DNA]</scope>
    <source>
        <strain evidence="6">cv. Huhao1</strain>
        <tissue evidence="5">Leaf</tissue>
    </source>
</reference>
<keyword evidence="6" id="KW-1185">Reference proteome</keyword>
<dbReference type="Gene3D" id="3.30.60.20">
    <property type="match status" value="1"/>
</dbReference>
<gene>
    <name evidence="5" type="ORF">CTI12_AA123390</name>
</gene>
<dbReference type="OrthoDB" id="938199at2759"/>
<dbReference type="AlphaFoldDB" id="A0A2U1PQY0"/>
<keyword evidence="5" id="KW-0418">Kinase</keyword>
<keyword evidence="5" id="KW-0808">Transferase</keyword>
<organism evidence="5 6">
    <name type="scientific">Artemisia annua</name>
    <name type="common">Sweet wormwood</name>
    <dbReference type="NCBI Taxonomy" id="35608"/>
    <lineage>
        <taxon>Eukaryota</taxon>
        <taxon>Viridiplantae</taxon>
        <taxon>Streptophyta</taxon>
        <taxon>Embryophyta</taxon>
        <taxon>Tracheophyta</taxon>
        <taxon>Spermatophyta</taxon>
        <taxon>Magnoliopsida</taxon>
        <taxon>eudicotyledons</taxon>
        <taxon>Gunneridae</taxon>
        <taxon>Pentapetalae</taxon>
        <taxon>asterids</taxon>
        <taxon>campanulids</taxon>
        <taxon>Asterales</taxon>
        <taxon>Asteraceae</taxon>
        <taxon>Asteroideae</taxon>
        <taxon>Anthemideae</taxon>
        <taxon>Artemisiinae</taxon>
        <taxon>Artemisia</taxon>
    </lineage>
</organism>
<dbReference type="GO" id="GO:0016301">
    <property type="term" value="F:kinase activity"/>
    <property type="evidence" value="ECO:0007669"/>
    <property type="project" value="UniProtKB-KW"/>
</dbReference>
<keyword evidence="1" id="KW-0479">Metal-binding</keyword>
<dbReference type="Pfam" id="PF03107">
    <property type="entry name" value="C1_2"/>
    <property type="match status" value="4"/>
</dbReference>
<evidence type="ECO:0000256" key="3">
    <source>
        <dbReference type="ARBA" id="ARBA00022833"/>
    </source>
</evidence>
<dbReference type="STRING" id="35608.A0A2U1PQY0"/>
<protein>
    <submittedName>
        <fullName evidence="5">Protein kinase C-like, phorbol ester/diacylglycerol-binding domain, DC1</fullName>
    </submittedName>
</protein>